<dbReference type="RefSeq" id="WP_072894312.1">
    <property type="nucleotide sequence ID" value="NZ_FQWZ01000002.1"/>
</dbReference>
<dbReference type="AlphaFoldDB" id="A0A1M5LA21"/>
<keyword evidence="2" id="KW-1185">Reference proteome</keyword>
<name>A0A1M5LA21_9GAMM</name>
<dbReference type="STRING" id="490188.SAMN04488068_0774"/>
<organism evidence="1 2">
    <name type="scientific">Hydrocarboniphaga daqingensis</name>
    <dbReference type="NCBI Taxonomy" id="490188"/>
    <lineage>
        <taxon>Bacteria</taxon>
        <taxon>Pseudomonadati</taxon>
        <taxon>Pseudomonadota</taxon>
        <taxon>Gammaproteobacteria</taxon>
        <taxon>Nevskiales</taxon>
        <taxon>Nevskiaceae</taxon>
        <taxon>Hydrocarboniphaga</taxon>
    </lineage>
</organism>
<reference evidence="1 2" key="1">
    <citation type="submission" date="2016-11" db="EMBL/GenBank/DDBJ databases">
        <authorList>
            <person name="Jaros S."/>
            <person name="Januszkiewicz K."/>
            <person name="Wedrychowicz H."/>
        </authorList>
    </citation>
    <scope>NUCLEOTIDE SEQUENCE [LARGE SCALE GENOMIC DNA]</scope>
    <source>
        <strain evidence="1 2">CGMCC 1.7049</strain>
    </source>
</reference>
<dbReference type="OrthoDB" id="6232704at2"/>
<evidence type="ECO:0000313" key="2">
    <source>
        <dbReference type="Proteomes" id="UP000199758"/>
    </source>
</evidence>
<dbReference type="EMBL" id="FQWZ01000002">
    <property type="protein sequence ID" value="SHG61559.1"/>
    <property type="molecule type" value="Genomic_DNA"/>
</dbReference>
<dbReference type="Proteomes" id="UP000199758">
    <property type="component" value="Unassembled WGS sequence"/>
</dbReference>
<accession>A0A1M5LA21</accession>
<protein>
    <submittedName>
        <fullName evidence="1">Uncharacterized protein</fullName>
    </submittedName>
</protein>
<proteinExistence type="predicted"/>
<sequence length="730" mass="73629">MRIPVHPRRDGQRGLATILLVLMVGAALTATVLGVSYSVRGAQDKTLSMHAQTTAQARAWAGVELVRQYLLQESLTTPPWPSLPWSPAITGTSASQLGVSIVSMTGPDAGGFYAVTADITGAGAGATAHLRAVYNVRPGTAAVAATSVNANLDAANFYYDLQMTGGIVVVGSSNANVNVDGDVTLDNASITGVNAVRSTGNVSIGSGIAVNQIYSNGDVTLSGSSAVASVSALGSVYVNSSGMQGAINCNGAVIITNGSTGTINARGAVTASSGGTHGTINTNGSVLVTNGTITTVNSVGSLTLTSGLVRNTNTMNAVTWTSTGSGATTIRANGAVTYAASGGTITAVGDVVLTGGGASTVVSNGNVFVRSYGGINTLQCAGGLQVDQYASVSGTIGGLLLKLQQYNSNVKVTVVPGYSPSITPVALTPVAQVQPYTLNRPTVDAYALKSAANYVFEYVLAGYTRVTVSNIAGIADGQYALASDGTRKDFLCPLASYNTVTKLCSLTGSTQKTICQGYSTSNTCFTYALGKWTIAGTSLAPGAMWFDGNLEVSTGVYFNTFLATGNILTSGGHVSKAVNTAGYGPICNNTPSNGVAQTAFFAGLYPKNFCNTSTSALTGDPLGNIAYLAGGYLSGLFVGGNITLGASTKTSGTVLAGNLFNSGGSTTVYGYIAAAGQGTLGLTNVLSGSTTVDVTTLPSSYSASILPCMSNCTTSAAVAASANVLWARYR</sequence>
<gene>
    <name evidence="1" type="ORF">SAMN04488068_0774</name>
</gene>
<evidence type="ECO:0000313" key="1">
    <source>
        <dbReference type="EMBL" id="SHG61559.1"/>
    </source>
</evidence>